<evidence type="ECO:0000256" key="4">
    <source>
        <dbReference type="ARBA" id="ARBA00022777"/>
    </source>
</evidence>
<organism evidence="9 10">
    <name type="scientific">Tetrahymena thermophila (strain SB210)</name>
    <dbReference type="NCBI Taxonomy" id="312017"/>
    <lineage>
        <taxon>Eukaryota</taxon>
        <taxon>Sar</taxon>
        <taxon>Alveolata</taxon>
        <taxon>Ciliophora</taxon>
        <taxon>Intramacronucleata</taxon>
        <taxon>Oligohymenophorea</taxon>
        <taxon>Hymenostomatida</taxon>
        <taxon>Tetrahymenina</taxon>
        <taxon>Tetrahymenidae</taxon>
        <taxon>Tetrahymena</taxon>
    </lineage>
</organism>
<evidence type="ECO:0000256" key="5">
    <source>
        <dbReference type="ARBA" id="ARBA00022840"/>
    </source>
</evidence>
<dbReference type="GeneID" id="7846568"/>
<accession>Q22HJ0</accession>
<dbReference type="PROSITE" id="PS50011">
    <property type="entry name" value="PROTEIN_KINASE_DOM"/>
    <property type="match status" value="1"/>
</dbReference>
<dbReference type="OMA" id="QENECQF"/>
<evidence type="ECO:0000256" key="6">
    <source>
        <dbReference type="ARBA" id="ARBA00023193"/>
    </source>
</evidence>
<dbReference type="SMART" id="SM00698">
    <property type="entry name" value="MORN"/>
    <property type="match status" value="1"/>
</dbReference>
<dbReference type="InterPro" id="IPR011009">
    <property type="entry name" value="Kinase-like_dom_sf"/>
</dbReference>
<keyword evidence="1" id="KW-0808">Transferase</keyword>
<dbReference type="eggNOG" id="KOG0583">
    <property type="taxonomic scope" value="Eukaryota"/>
</dbReference>
<gene>
    <name evidence="9" type="ORF">TTHERM_00637130</name>
</gene>
<dbReference type="SUPFAM" id="SSF82185">
    <property type="entry name" value="Histone H3 K4-specific methyltransferase SET7/9 N-terminal domain"/>
    <property type="match status" value="1"/>
</dbReference>
<dbReference type="PANTHER" id="PTHR11042">
    <property type="entry name" value="EUKARYOTIC TRANSLATION INITIATION FACTOR 2-ALPHA KINASE EIF2-ALPHA KINASE -RELATED"/>
    <property type="match status" value="1"/>
</dbReference>
<dbReference type="CDD" id="cd14014">
    <property type="entry name" value="STKc_PknB_like"/>
    <property type="match status" value="1"/>
</dbReference>
<dbReference type="RefSeq" id="XP_001032374.1">
    <property type="nucleotide sequence ID" value="XM_001032374.1"/>
</dbReference>
<dbReference type="AlphaFoldDB" id="Q22HJ0"/>
<evidence type="ECO:0000256" key="1">
    <source>
        <dbReference type="ARBA" id="ARBA00022679"/>
    </source>
</evidence>
<protein>
    <submittedName>
        <fullName evidence="9">Tyrosine kinase domain protein</fullName>
    </submittedName>
</protein>
<keyword evidence="4 9" id="KW-0418">Kinase</keyword>
<comment type="similarity">
    <text evidence="7">Belongs to the protein kinase superfamily. Ser/Thr protein kinase family. GCN2 subfamily.</text>
</comment>
<dbReference type="GO" id="GO:0017148">
    <property type="term" value="P:negative regulation of translation"/>
    <property type="evidence" value="ECO:0007669"/>
    <property type="project" value="UniProtKB-KW"/>
</dbReference>
<dbReference type="Gene3D" id="1.10.510.10">
    <property type="entry name" value="Transferase(Phosphotransferase) domain 1"/>
    <property type="match status" value="1"/>
</dbReference>
<dbReference type="Pfam" id="PF00069">
    <property type="entry name" value="Pkinase"/>
    <property type="match status" value="1"/>
</dbReference>
<name>Q22HJ0_TETTS</name>
<feature type="domain" description="Protein kinase" evidence="8">
    <location>
        <begin position="42"/>
        <end position="287"/>
    </location>
</feature>
<keyword evidence="3" id="KW-0547">Nucleotide-binding</keyword>
<evidence type="ECO:0000256" key="7">
    <source>
        <dbReference type="ARBA" id="ARBA00037982"/>
    </source>
</evidence>
<reference evidence="10" key="1">
    <citation type="journal article" date="2006" name="PLoS Biol.">
        <title>Macronuclear genome sequence of the ciliate Tetrahymena thermophila, a model eukaryote.</title>
        <authorList>
            <person name="Eisen J.A."/>
            <person name="Coyne R.S."/>
            <person name="Wu M."/>
            <person name="Wu D."/>
            <person name="Thiagarajan M."/>
            <person name="Wortman J.R."/>
            <person name="Badger J.H."/>
            <person name="Ren Q."/>
            <person name="Amedeo P."/>
            <person name="Jones K.M."/>
            <person name="Tallon L.J."/>
            <person name="Delcher A.L."/>
            <person name="Salzberg S.L."/>
            <person name="Silva J.C."/>
            <person name="Haas B.J."/>
            <person name="Majoros W.H."/>
            <person name="Farzad M."/>
            <person name="Carlton J.M."/>
            <person name="Smith R.K. Jr."/>
            <person name="Garg J."/>
            <person name="Pearlman R.E."/>
            <person name="Karrer K.M."/>
            <person name="Sun L."/>
            <person name="Manning G."/>
            <person name="Elde N.C."/>
            <person name="Turkewitz A.P."/>
            <person name="Asai D.J."/>
            <person name="Wilkes D.E."/>
            <person name="Wang Y."/>
            <person name="Cai H."/>
            <person name="Collins K."/>
            <person name="Stewart B.A."/>
            <person name="Lee S.R."/>
            <person name="Wilamowska K."/>
            <person name="Weinberg Z."/>
            <person name="Ruzzo W.L."/>
            <person name="Wloga D."/>
            <person name="Gaertig J."/>
            <person name="Frankel J."/>
            <person name="Tsao C.-C."/>
            <person name="Gorovsky M.A."/>
            <person name="Keeling P.J."/>
            <person name="Waller R.F."/>
            <person name="Patron N.J."/>
            <person name="Cherry J.M."/>
            <person name="Stover N.A."/>
            <person name="Krieger C.J."/>
            <person name="del Toro C."/>
            <person name="Ryder H.F."/>
            <person name="Williamson S.C."/>
            <person name="Barbeau R.A."/>
            <person name="Hamilton E.P."/>
            <person name="Orias E."/>
        </authorList>
    </citation>
    <scope>NUCLEOTIDE SEQUENCE [LARGE SCALE GENOMIC DNA]</scope>
    <source>
        <strain evidence="10">SB210</strain>
    </source>
</reference>
<dbReference type="Proteomes" id="UP000009168">
    <property type="component" value="Unassembled WGS sequence"/>
</dbReference>
<dbReference type="EMBL" id="GG662588">
    <property type="protein sequence ID" value="EAR84711.1"/>
    <property type="molecule type" value="Genomic_DNA"/>
</dbReference>
<dbReference type="InterPro" id="IPR000719">
    <property type="entry name" value="Prot_kinase_dom"/>
</dbReference>
<evidence type="ECO:0000313" key="9">
    <source>
        <dbReference type="EMBL" id="EAR84711.1"/>
    </source>
</evidence>
<dbReference type="HOGENOM" id="CLU_000288_63_44_1"/>
<dbReference type="InterPro" id="IPR050339">
    <property type="entry name" value="CC_SR_Kinase"/>
</dbReference>
<dbReference type="Pfam" id="PF02493">
    <property type="entry name" value="MORN"/>
    <property type="match status" value="1"/>
</dbReference>
<dbReference type="GO" id="GO:0005737">
    <property type="term" value="C:cytoplasm"/>
    <property type="evidence" value="ECO:0007669"/>
    <property type="project" value="TreeGrafter"/>
</dbReference>
<keyword evidence="2" id="KW-0677">Repeat</keyword>
<dbReference type="GO" id="GO:0004672">
    <property type="term" value="F:protein kinase activity"/>
    <property type="evidence" value="ECO:0007669"/>
    <property type="project" value="InterPro"/>
</dbReference>
<dbReference type="STRING" id="312017.Q22HJ0"/>
<dbReference type="GO" id="GO:0005634">
    <property type="term" value="C:nucleus"/>
    <property type="evidence" value="ECO:0007669"/>
    <property type="project" value="TreeGrafter"/>
</dbReference>
<dbReference type="InterPro" id="IPR003409">
    <property type="entry name" value="MORN"/>
</dbReference>
<dbReference type="KEGG" id="tet:TTHERM_00637130"/>
<dbReference type="Gene3D" id="3.30.200.20">
    <property type="entry name" value="Phosphorylase Kinase, domain 1"/>
    <property type="match status" value="1"/>
</dbReference>
<dbReference type="Gene3D" id="2.20.110.10">
    <property type="entry name" value="Histone H3 K4-specific methyltransferase SET7/9 N-terminal domain"/>
    <property type="match status" value="1"/>
</dbReference>
<dbReference type="PROSITE" id="PS00108">
    <property type="entry name" value="PROTEIN_KINASE_ST"/>
    <property type="match status" value="1"/>
</dbReference>
<dbReference type="GO" id="GO:0005524">
    <property type="term" value="F:ATP binding"/>
    <property type="evidence" value="ECO:0007669"/>
    <property type="project" value="UniProtKB-KW"/>
</dbReference>
<proteinExistence type="inferred from homology"/>
<evidence type="ECO:0000256" key="3">
    <source>
        <dbReference type="ARBA" id="ARBA00022741"/>
    </source>
</evidence>
<evidence type="ECO:0000259" key="8">
    <source>
        <dbReference type="PROSITE" id="PS50011"/>
    </source>
</evidence>
<keyword evidence="5" id="KW-0067">ATP-binding</keyword>
<dbReference type="InParanoid" id="Q22HJ0"/>
<keyword evidence="10" id="KW-1185">Reference proteome</keyword>
<evidence type="ECO:0000313" key="10">
    <source>
        <dbReference type="Proteomes" id="UP000009168"/>
    </source>
</evidence>
<dbReference type="InterPro" id="IPR008271">
    <property type="entry name" value="Ser/Thr_kinase_AS"/>
</dbReference>
<dbReference type="SUPFAM" id="SSF56112">
    <property type="entry name" value="Protein kinase-like (PK-like)"/>
    <property type="match status" value="1"/>
</dbReference>
<evidence type="ECO:0000256" key="2">
    <source>
        <dbReference type="ARBA" id="ARBA00022737"/>
    </source>
</evidence>
<sequence length="342" mass="39451">MQSKKDQKISEQEIKDFLQSKKSQITSSQILQSINFLSQYGYHVVQLIDSGSFGVIMKAFDSQNNKKFVAIKLIIVTNIDILKDNIQEYQKCLLINHPNVVKNYQQLYDQENECQFIITEFCQKGNLFNFFKQNNIKKEEIIEICSQIIEGLIAIHDKNIVHSDLKPQNILINNDDKIKICDLGMSKQLLGSQSQTISKGGSLDYMSPEQIEGKISKQSDIYSVGCIICFLCNINIFGLNLVNIKKGIFPSIQETSYKELVNLAFQMMSVEPKNRIQLQDCLDQLKLIKKSNSDNQKRKQEIIVKQFQNGDRYEGEMKNGKMNGKGIYYYREQDSKKKYEGE</sequence>
<dbReference type="SMART" id="SM00220">
    <property type="entry name" value="S_TKc"/>
    <property type="match status" value="1"/>
</dbReference>
<keyword evidence="6" id="KW-0652">Protein synthesis inhibitor</keyword>